<reference evidence="2 3" key="1">
    <citation type="submission" date="2024-06" db="EMBL/GenBank/DDBJ databases">
        <title>The Natural Products Discovery Center: Release of the First 8490 Sequenced Strains for Exploring Actinobacteria Biosynthetic Diversity.</title>
        <authorList>
            <person name="Kalkreuter E."/>
            <person name="Kautsar S.A."/>
            <person name="Yang D."/>
            <person name="Bader C.D."/>
            <person name="Teijaro C.N."/>
            <person name="Fluegel L."/>
            <person name="Davis C.M."/>
            <person name="Simpson J.R."/>
            <person name="Lauterbach L."/>
            <person name="Steele A.D."/>
            <person name="Gui C."/>
            <person name="Meng S."/>
            <person name="Li G."/>
            <person name="Viehrig K."/>
            <person name="Ye F."/>
            <person name="Su P."/>
            <person name="Kiefer A.F."/>
            <person name="Nichols A."/>
            <person name="Cepeda A.J."/>
            <person name="Yan W."/>
            <person name="Fan B."/>
            <person name="Jiang Y."/>
            <person name="Adhikari A."/>
            <person name="Zheng C.-J."/>
            <person name="Schuster L."/>
            <person name="Cowan T.M."/>
            <person name="Smanski M.J."/>
            <person name="Chevrette M.G."/>
            <person name="De Carvalho L.P.S."/>
            <person name="Shen B."/>
        </authorList>
    </citation>
    <scope>NUCLEOTIDE SEQUENCE [LARGE SCALE GENOMIC DNA]</scope>
    <source>
        <strain evidence="2 3">NPDC001166</strain>
    </source>
</reference>
<protein>
    <recommendedName>
        <fullName evidence="4">Cytochrome P450</fullName>
    </recommendedName>
</protein>
<feature type="compositionally biased region" description="Low complexity" evidence="1">
    <location>
        <begin position="98"/>
        <end position="112"/>
    </location>
</feature>
<organism evidence="2 3">
    <name type="scientific">Streptomyces sp. 900105245</name>
    <dbReference type="NCBI Taxonomy" id="3154379"/>
    <lineage>
        <taxon>Bacteria</taxon>
        <taxon>Bacillati</taxon>
        <taxon>Actinomycetota</taxon>
        <taxon>Actinomycetes</taxon>
        <taxon>Kitasatosporales</taxon>
        <taxon>Streptomycetaceae</taxon>
        <taxon>Streptomyces</taxon>
    </lineage>
</organism>
<evidence type="ECO:0000313" key="2">
    <source>
        <dbReference type="EMBL" id="MER6434319.1"/>
    </source>
</evidence>
<gene>
    <name evidence="2" type="ORF">ABT272_42690</name>
</gene>
<keyword evidence="3" id="KW-1185">Reference proteome</keyword>
<accession>A0ABV1UKQ8</accession>
<evidence type="ECO:0000256" key="1">
    <source>
        <dbReference type="SAM" id="MobiDB-lite"/>
    </source>
</evidence>
<evidence type="ECO:0000313" key="3">
    <source>
        <dbReference type="Proteomes" id="UP001470023"/>
    </source>
</evidence>
<comment type="caution">
    <text evidence="2">The sequence shown here is derived from an EMBL/GenBank/DDBJ whole genome shotgun (WGS) entry which is preliminary data.</text>
</comment>
<dbReference type="RefSeq" id="WP_352066167.1">
    <property type="nucleotide sequence ID" value="NZ_JBEPAZ010000099.1"/>
</dbReference>
<feature type="region of interest" description="Disordered" evidence="1">
    <location>
        <begin position="98"/>
        <end position="125"/>
    </location>
</feature>
<name>A0ABV1UKQ8_9ACTN</name>
<dbReference type="EMBL" id="JBEPAZ010000099">
    <property type="protein sequence ID" value="MER6434319.1"/>
    <property type="molecule type" value="Genomic_DNA"/>
</dbReference>
<dbReference type="Proteomes" id="UP001470023">
    <property type="component" value="Unassembled WGS sequence"/>
</dbReference>
<proteinExistence type="predicted"/>
<sequence length="125" mass="13546">MPAWRSKSWAVWTWRTAQALDRLSPHLVHHHPQPVQPGTLRHIGAGKIGPITLLIGRDGPAHRARRSSTALHALVRHLSPAHLDAFTVLDMLHRHQGVPAPSAAAARSAVRVGRPEPGSRQPAAA</sequence>
<evidence type="ECO:0008006" key="4">
    <source>
        <dbReference type="Google" id="ProtNLM"/>
    </source>
</evidence>